<dbReference type="AlphaFoldDB" id="A0A6J6SV40"/>
<name>A0A6J6SV40_9ZZZZ</name>
<gene>
    <name evidence="1" type="ORF">UFOPK2816_00137</name>
</gene>
<dbReference type="EMBL" id="CAEZZB010000005">
    <property type="protein sequence ID" value="CAB4738624.1"/>
    <property type="molecule type" value="Genomic_DNA"/>
</dbReference>
<proteinExistence type="predicted"/>
<sequence>MRWVPKTRSISRFYPPRVSFATDQWPNSSLQEELPLPPSSPLVRAGSSDEMSLSILAVFFFADAVTPKRLT</sequence>
<evidence type="ECO:0000313" key="1">
    <source>
        <dbReference type="EMBL" id="CAB4738624.1"/>
    </source>
</evidence>
<accession>A0A6J6SV40</accession>
<organism evidence="1">
    <name type="scientific">freshwater metagenome</name>
    <dbReference type="NCBI Taxonomy" id="449393"/>
    <lineage>
        <taxon>unclassified sequences</taxon>
        <taxon>metagenomes</taxon>
        <taxon>ecological metagenomes</taxon>
    </lineage>
</organism>
<protein>
    <submittedName>
        <fullName evidence="1">Unannotated protein</fullName>
    </submittedName>
</protein>
<reference evidence="1" key="1">
    <citation type="submission" date="2020-05" db="EMBL/GenBank/DDBJ databases">
        <authorList>
            <person name="Chiriac C."/>
            <person name="Salcher M."/>
            <person name="Ghai R."/>
            <person name="Kavagutti S V."/>
        </authorList>
    </citation>
    <scope>NUCLEOTIDE SEQUENCE</scope>
</reference>